<reference evidence="7" key="4">
    <citation type="submission" date="2025-09" db="UniProtKB">
        <authorList>
            <consortium name="Ensembl"/>
        </authorList>
    </citation>
    <scope>IDENTIFICATION</scope>
</reference>
<feature type="transmembrane region" description="Helical" evidence="6">
    <location>
        <begin position="77"/>
        <end position="97"/>
    </location>
</feature>
<evidence type="ECO:0000313" key="7">
    <source>
        <dbReference type="Ensembl" id="ENSCINP00000026616.2"/>
    </source>
</evidence>
<dbReference type="SUPFAM" id="SSF103473">
    <property type="entry name" value="MFS general substrate transporter"/>
    <property type="match status" value="1"/>
</dbReference>
<dbReference type="InterPro" id="IPR049680">
    <property type="entry name" value="FLVCR1-2_SLC49-like"/>
</dbReference>
<keyword evidence="2 6" id="KW-0812">Transmembrane</keyword>
<keyword evidence="3 6" id="KW-1133">Transmembrane helix</keyword>
<reference evidence="7" key="2">
    <citation type="journal article" date="2008" name="Genome Biol.">
        <title>Improved genome assembly and evidence-based global gene model set for the chordate Ciona intestinalis: new insight into intron and operon populations.</title>
        <authorList>
            <person name="Satou Y."/>
            <person name="Mineta K."/>
            <person name="Ogasawara M."/>
            <person name="Sasakura Y."/>
            <person name="Shoguchi E."/>
            <person name="Ueno K."/>
            <person name="Yamada L."/>
            <person name="Matsumoto J."/>
            <person name="Wasserscheid J."/>
            <person name="Dewar K."/>
            <person name="Wiley G.B."/>
            <person name="Macmil S.L."/>
            <person name="Roe B.A."/>
            <person name="Zeller R.W."/>
            <person name="Hastings K.E."/>
            <person name="Lemaire P."/>
            <person name="Lindquist E."/>
            <person name="Endo T."/>
            <person name="Hotta K."/>
            <person name="Inaba K."/>
        </authorList>
    </citation>
    <scope>NUCLEOTIDE SEQUENCE [LARGE SCALE GENOMIC DNA]</scope>
    <source>
        <strain evidence="7">wild type</strain>
    </source>
</reference>
<dbReference type="HOGENOM" id="CLU_1964460_0_0_1"/>
<evidence type="ECO:0000313" key="8">
    <source>
        <dbReference type="Proteomes" id="UP000008144"/>
    </source>
</evidence>
<evidence type="ECO:0000256" key="2">
    <source>
        <dbReference type="ARBA" id="ARBA00022692"/>
    </source>
</evidence>
<reference evidence="7" key="3">
    <citation type="submission" date="2025-08" db="UniProtKB">
        <authorList>
            <consortium name="Ensembl"/>
        </authorList>
    </citation>
    <scope>IDENTIFICATION</scope>
</reference>
<evidence type="ECO:0008006" key="9">
    <source>
        <dbReference type="Google" id="ProtNLM"/>
    </source>
</evidence>
<evidence type="ECO:0000256" key="1">
    <source>
        <dbReference type="ARBA" id="ARBA00004141"/>
    </source>
</evidence>
<dbReference type="InParanoid" id="F6SA10"/>
<dbReference type="EMBL" id="EAAA01002273">
    <property type="status" value="NOT_ANNOTATED_CDS"/>
    <property type="molecule type" value="Genomic_DNA"/>
</dbReference>
<dbReference type="PANTHER" id="PTHR10924:SF4">
    <property type="entry name" value="GH15861P"/>
    <property type="match status" value="1"/>
</dbReference>
<dbReference type="PANTHER" id="PTHR10924">
    <property type="entry name" value="MAJOR FACILITATOR SUPERFAMILY PROTEIN-RELATED"/>
    <property type="match status" value="1"/>
</dbReference>
<feature type="transmembrane region" description="Helical" evidence="6">
    <location>
        <begin position="109"/>
        <end position="127"/>
    </location>
</feature>
<proteinExistence type="predicted"/>
<dbReference type="AlphaFoldDB" id="F6SA10"/>
<evidence type="ECO:0000256" key="6">
    <source>
        <dbReference type="SAM" id="Phobius"/>
    </source>
</evidence>
<evidence type="ECO:0000256" key="5">
    <source>
        <dbReference type="SAM" id="MobiDB-lite"/>
    </source>
</evidence>
<protein>
    <recommendedName>
        <fullName evidence="9">Major facilitator superfamily (MFS) profile domain-containing protein</fullName>
    </recommendedName>
</protein>
<sequence length="128" mass="14478">MTESSLTEVDPKKNTPDNSTSVSTSSRSSIEYEIQSYTRRWVILFISCTAIFLRGFNQSCYGPINSVFTKYLDVQPWQVDWFILAQSVVFLTMSLPMSWVTSRLGFRNSYLVMTASLILGFALTTVGC</sequence>
<dbReference type="InterPro" id="IPR036259">
    <property type="entry name" value="MFS_trans_sf"/>
</dbReference>
<keyword evidence="4 6" id="KW-0472">Membrane</keyword>
<feature type="compositionally biased region" description="Low complexity" evidence="5">
    <location>
        <begin position="19"/>
        <end position="28"/>
    </location>
</feature>
<organism evidence="7 8">
    <name type="scientific">Ciona intestinalis</name>
    <name type="common">Transparent sea squirt</name>
    <name type="synonym">Ascidia intestinalis</name>
    <dbReference type="NCBI Taxonomy" id="7719"/>
    <lineage>
        <taxon>Eukaryota</taxon>
        <taxon>Metazoa</taxon>
        <taxon>Chordata</taxon>
        <taxon>Tunicata</taxon>
        <taxon>Ascidiacea</taxon>
        <taxon>Phlebobranchia</taxon>
        <taxon>Cionidae</taxon>
        <taxon>Ciona</taxon>
    </lineage>
</organism>
<dbReference type="Gene3D" id="1.20.1250.20">
    <property type="entry name" value="MFS general substrate transporter like domains"/>
    <property type="match status" value="1"/>
</dbReference>
<feature type="region of interest" description="Disordered" evidence="5">
    <location>
        <begin position="1"/>
        <end position="28"/>
    </location>
</feature>
<evidence type="ECO:0000256" key="3">
    <source>
        <dbReference type="ARBA" id="ARBA00022989"/>
    </source>
</evidence>
<feature type="transmembrane region" description="Helical" evidence="6">
    <location>
        <begin position="41"/>
        <end position="57"/>
    </location>
</feature>
<keyword evidence="8" id="KW-1185">Reference proteome</keyword>
<reference evidence="8" key="1">
    <citation type="journal article" date="2002" name="Science">
        <title>The draft genome of Ciona intestinalis: insights into chordate and vertebrate origins.</title>
        <authorList>
            <person name="Dehal P."/>
            <person name="Satou Y."/>
            <person name="Campbell R.K."/>
            <person name="Chapman J."/>
            <person name="Degnan B."/>
            <person name="De Tomaso A."/>
            <person name="Davidson B."/>
            <person name="Di Gregorio A."/>
            <person name="Gelpke M."/>
            <person name="Goodstein D.M."/>
            <person name="Harafuji N."/>
            <person name="Hastings K.E."/>
            <person name="Ho I."/>
            <person name="Hotta K."/>
            <person name="Huang W."/>
            <person name="Kawashima T."/>
            <person name="Lemaire P."/>
            <person name="Martinez D."/>
            <person name="Meinertzhagen I.A."/>
            <person name="Necula S."/>
            <person name="Nonaka M."/>
            <person name="Putnam N."/>
            <person name="Rash S."/>
            <person name="Saiga H."/>
            <person name="Satake M."/>
            <person name="Terry A."/>
            <person name="Yamada L."/>
            <person name="Wang H.G."/>
            <person name="Awazu S."/>
            <person name="Azumi K."/>
            <person name="Boore J."/>
            <person name="Branno M."/>
            <person name="Chin-Bow S."/>
            <person name="DeSantis R."/>
            <person name="Doyle S."/>
            <person name="Francino P."/>
            <person name="Keys D.N."/>
            <person name="Haga S."/>
            <person name="Hayashi H."/>
            <person name="Hino K."/>
            <person name="Imai K.S."/>
            <person name="Inaba K."/>
            <person name="Kano S."/>
            <person name="Kobayashi K."/>
            <person name="Kobayashi M."/>
            <person name="Lee B.I."/>
            <person name="Makabe K.W."/>
            <person name="Manohar C."/>
            <person name="Matassi G."/>
            <person name="Medina M."/>
            <person name="Mochizuki Y."/>
            <person name="Mount S."/>
            <person name="Morishita T."/>
            <person name="Miura S."/>
            <person name="Nakayama A."/>
            <person name="Nishizaka S."/>
            <person name="Nomoto H."/>
            <person name="Ohta F."/>
            <person name="Oishi K."/>
            <person name="Rigoutsos I."/>
            <person name="Sano M."/>
            <person name="Sasaki A."/>
            <person name="Sasakura Y."/>
            <person name="Shoguchi E."/>
            <person name="Shin-i T."/>
            <person name="Spagnuolo A."/>
            <person name="Stainier D."/>
            <person name="Suzuki M.M."/>
            <person name="Tassy O."/>
            <person name="Takatori N."/>
            <person name="Tokuoka M."/>
            <person name="Yagi K."/>
            <person name="Yoshizaki F."/>
            <person name="Wada S."/>
            <person name="Zhang C."/>
            <person name="Hyatt P.D."/>
            <person name="Larimer F."/>
            <person name="Detter C."/>
            <person name="Doggett N."/>
            <person name="Glavina T."/>
            <person name="Hawkins T."/>
            <person name="Richardson P."/>
            <person name="Lucas S."/>
            <person name="Kohara Y."/>
            <person name="Levine M."/>
            <person name="Satoh N."/>
            <person name="Rokhsar D.S."/>
        </authorList>
    </citation>
    <scope>NUCLEOTIDE SEQUENCE [LARGE SCALE GENOMIC DNA]</scope>
</reference>
<evidence type="ECO:0000256" key="4">
    <source>
        <dbReference type="ARBA" id="ARBA00023136"/>
    </source>
</evidence>
<accession>F6SA10</accession>
<dbReference type="GO" id="GO:0016020">
    <property type="term" value="C:membrane"/>
    <property type="evidence" value="ECO:0007669"/>
    <property type="project" value="UniProtKB-SubCell"/>
</dbReference>
<comment type="subcellular location">
    <subcellularLocation>
        <location evidence="1">Membrane</location>
        <topology evidence="1">Multi-pass membrane protein</topology>
    </subcellularLocation>
</comment>
<dbReference type="Ensembl" id="ENSCINT00000026862.2">
    <property type="protein sequence ID" value="ENSCINP00000026616.2"/>
    <property type="gene ID" value="ENSCING00000014818.2"/>
</dbReference>
<dbReference type="Proteomes" id="UP000008144">
    <property type="component" value="Chromosome 6"/>
</dbReference>
<name>F6SA10_CIOIN</name>